<keyword evidence="3" id="KW-0378">Hydrolase</keyword>
<dbReference type="PANTHER" id="PTHR33397:SF3">
    <property type="entry name" value="MRNA NUCLEASE HEPT"/>
    <property type="match status" value="1"/>
</dbReference>
<dbReference type="InterPro" id="IPR052379">
    <property type="entry name" value="Type_VII_TA_RNase"/>
</dbReference>
<accession>A0A0F9CD57</accession>
<proteinExistence type="inferred from homology"/>
<dbReference type="InterPro" id="IPR037038">
    <property type="entry name" value="HepT-like_sf"/>
</dbReference>
<gene>
    <name evidence="5" type="ORF">LCGC14_2337050</name>
</gene>
<reference evidence="5" key="1">
    <citation type="journal article" date="2015" name="Nature">
        <title>Complex archaea that bridge the gap between prokaryotes and eukaryotes.</title>
        <authorList>
            <person name="Spang A."/>
            <person name="Saw J.H."/>
            <person name="Jorgensen S.L."/>
            <person name="Zaremba-Niedzwiedzka K."/>
            <person name="Martijn J."/>
            <person name="Lind A.E."/>
            <person name="van Eijk R."/>
            <person name="Schleper C."/>
            <person name="Guy L."/>
            <person name="Ettema T.J."/>
        </authorList>
    </citation>
    <scope>NUCLEOTIDE SEQUENCE</scope>
</reference>
<dbReference type="Pfam" id="PF01934">
    <property type="entry name" value="HepT-like"/>
    <property type="match status" value="1"/>
</dbReference>
<keyword evidence="1" id="KW-1277">Toxin-antitoxin system</keyword>
<dbReference type="NCBIfam" id="NF047751">
    <property type="entry name" value="HepT_toxin"/>
    <property type="match status" value="1"/>
</dbReference>
<dbReference type="GO" id="GO:0016787">
    <property type="term" value="F:hydrolase activity"/>
    <property type="evidence" value="ECO:0007669"/>
    <property type="project" value="UniProtKB-KW"/>
</dbReference>
<dbReference type="EMBL" id="LAZR01033721">
    <property type="protein sequence ID" value="KKL47288.1"/>
    <property type="molecule type" value="Genomic_DNA"/>
</dbReference>
<organism evidence="5">
    <name type="scientific">marine sediment metagenome</name>
    <dbReference type="NCBI Taxonomy" id="412755"/>
    <lineage>
        <taxon>unclassified sequences</taxon>
        <taxon>metagenomes</taxon>
        <taxon>ecological metagenomes</taxon>
    </lineage>
</organism>
<keyword evidence="2" id="KW-0540">Nuclease</keyword>
<evidence type="ECO:0000256" key="3">
    <source>
        <dbReference type="ARBA" id="ARBA00022801"/>
    </source>
</evidence>
<evidence type="ECO:0008006" key="6">
    <source>
        <dbReference type="Google" id="ProtNLM"/>
    </source>
</evidence>
<dbReference type="Gene3D" id="1.20.120.580">
    <property type="entry name" value="bsu32300-like"/>
    <property type="match status" value="1"/>
</dbReference>
<dbReference type="PANTHER" id="PTHR33397">
    <property type="entry name" value="UPF0331 PROTEIN YUTE"/>
    <property type="match status" value="1"/>
</dbReference>
<evidence type="ECO:0000256" key="4">
    <source>
        <dbReference type="ARBA" id="ARBA00024207"/>
    </source>
</evidence>
<comment type="similarity">
    <text evidence="4">Belongs to the HepT RNase toxin family.</text>
</comment>
<evidence type="ECO:0000256" key="2">
    <source>
        <dbReference type="ARBA" id="ARBA00022722"/>
    </source>
</evidence>
<protein>
    <recommendedName>
        <fullName evidence="6">DUF86 domain-containing protein</fullName>
    </recommendedName>
</protein>
<name>A0A0F9CD57_9ZZZZ</name>
<evidence type="ECO:0000256" key="1">
    <source>
        <dbReference type="ARBA" id="ARBA00022649"/>
    </source>
</evidence>
<dbReference type="InterPro" id="IPR008201">
    <property type="entry name" value="HepT-like"/>
</dbReference>
<evidence type="ECO:0000313" key="5">
    <source>
        <dbReference type="EMBL" id="KKL47288.1"/>
    </source>
</evidence>
<dbReference type="GO" id="GO:0004540">
    <property type="term" value="F:RNA nuclease activity"/>
    <property type="evidence" value="ECO:0007669"/>
    <property type="project" value="InterPro"/>
</dbReference>
<dbReference type="GO" id="GO:0110001">
    <property type="term" value="C:toxin-antitoxin complex"/>
    <property type="evidence" value="ECO:0007669"/>
    <property type="project" value="InterPro"/>
</dbReference>
<sequence length="144" mass="16686">MLLVNRSVILKKISYIRHNLSRLGDKVNISLESFKKDLDIQDVVLHNVQHAVQGCIDIGSHIISDEGWGVAGGLNEIFYILKDKGVIKAEMVEKMISMVGFRNVLVHEYEDINLDIVYNILHHHLRDINEYLLAMVNYFKLDWR</sequence>
<comment type="caution">
    <text evidence="5">The sequence shown here is derived from an EMBL/GenBank/DDBJ whole genome shotgun (WGS) entry which is preliminary data.</text>
</comment>
<dbReference type="AlphaFoldDB" id="A0A0F9CD57"/>